<dbReference type="PANTHER" id="PTHR45528:SF1">
    <property type="entry name" value="SENSOR HISTIDINE KINASE CPXA"/>
    <property type="match status" value="1"/>
</dbReference>
<feature type="coiled-coil region" evidence="14">
    <location>
        <begin position="234"/>
        <end position="297"/>
    </location>
</feature>
<dbReference type="AlphaFoldDB" id="A0A2H9TB16"/>
<dbReference type="InterPro" id="IPR036097">
    <property type="entry name" value="HisK_dim/P_sf"/>
</dbReference>
<evidence type="ECO:0000256" key="7">
    <source>
        <dbReference type="ARBA" id="ARBA00022692"/>
    </source>
</evidence>
<accession>A0A2H9TB16</accession>
<evidence type="ECO:0000256" key="9">
    <source>
        <dbReference type="ARBA" id="ARBA00022777"/>
    </source>
</evidence>
<dbReference type="CDD" id="cd00082">
    <property type="entry name" value="HisKA"/>
    <property type="match status" value="1"/>
</dbReference>
<comment type="subcellular location">
    <subcellularLocation>
        <location evidence="2">Cell membrane</location>
        <topology evidence="2">Multi-pass membrane protein</topology>
    </subcellularLocation>
</comment>
<comment type="caution">
    <text evidence="18">The sequence shown here is derived from an EMBL/GenBank/DDBJ whole genome shotgun (WGS) entry which is preliminary data.</text>
</comment>
<evidence type="ECO:0000313" key="18">
    <source>
        <dbReference type="EMBL" id="PJE80394.1"/>
    </source>
</evidence>
<dbReference type="SUPFAM" id="SSF55874">
    <property type="entry name" value="ATPase domain of HSP90 chaperone/DNA topoisomerase II/histidine kinase"/>
    <property type="match status" value="1"/>
</dbReference>
<comment type="catalytic activity">
    <reaction evidence="1">
        <text>ATP + protein L-histidine = ADP + protein N-phospho-L-histidine.</text>
        <dbReference type="EC" id="2.7.13.3"/>
    </reaction>
</comment>
<keyword evidence="13 15" id="KW-0472">Membrane</keyword>
<evidence type="ECO:0000256" key="1">
    <source>
        <dbReference type="ARBA" id="ARBA00000085"/>
    </source>
</evidence>
<evidence type="ECO:0000256" key="6">
    <source>
        <dbReference type="ARBA" id="ARBA00022679"/>
    </source>
</evidence>
<dbReference type="InterPro" id="IPR036890">
    <property type="entry name" value="HATPase_C_sf"/>
</dbReference>
<dbReference type="CDD" id="cd06225">
    <property type="entry name" value="HAMP"/>
    <property type="match status" value="1"/>
</dbReference>
<dbReference type="SMART" id="SM00387">
    <property type="entry name" value="HATPase_c"/>
    <property type="match status" value="1"/>
</dbReference>
<dbReference type="SUPFAM" id="SSF47384">
    <property type="entry name" value="Homodimeric domain of signal transducing histidine kinase"/>
    <property type="match status" value="1"/>
</dbReference>
<keyword evidence="7 15" id="KW-0812">Transmembrane</keyword>
<name>A0A2H9TB16_9ZZZZ</name>
<dbReference type="GO" id="GO:0005886">
    <property type="term" value="C:plasma membrane"/>
    <property type="evidence" value="ECO:0007669"/>
    <property type="project" value="UniProtKB-SubCell"/>
</dbReference>
<evidence type="ECO:0000256" key="3">
    <source>
        <dbReference type="ARBA" id="ARBA00012438"/>
    </source>
</evidence>
<feature type="transmembrane region" description="Helical" evidence="15">
    <location>
        <begin position="172"/>
        <end position="194"/>
    </location>
</feature>
<dbReference type="InterPro" id="IPR003594">
    <property type="entry name" value="HATPase_dom"/>
</dbReference>
<dbReference type="Pfam" id="PF00512">
    <property type="entry name" value="HisKA"/>
    <property type="match status" value="1"/>
</dbReference>
<evidence type="ECO:0000256" key="4">
    <source>
        <dbReference type="ARBA" id="ARBA00022475"/>
    </source>
</evidence>
<keyword evidence="4" id="KW-1003">Cell membrane</keyword>
<dbReference type="PROSITE" id="PS50109">
    <property type="entry name" value="HIS_KIN"/>
    <property type="match status" value="1"/>
</dbReference>
<proteinExistence type="predicted"/>
<evidence type="ECO:0000259" key="16">
    <source>
        <dbReference type="PROSITE" id="PS50109"/>
    </source>
</evidence>
<evidence type="ECO:0000256" key="15">
    <source>
        <dbReference type="SAM" id="Phobius"/>
    </source>
</evidence>
<protein>
    <recommendedName>
        <fullName evidence="3">histidine kinase</fullName>
        <ecNumber evidence="3">2.7.13.3</ecNumber>
    </recommendedName>
</protein>
<dbReference type="InterPro" id="IPR005467">
    <property type="entry name" value="His_kinase_dom"/>
</dbReference>
<dbReference type="InterPro" id="IPR004358">
    <property type="entry name" value="Sig_transdc_His_kin-like_C"/>
</dbReference>
<dbReference type="PANTHER" id="PTHR45528">
    <property type="entry name" value="SENSOR HISTIDINE KINASE CPXA"/>
    <property type="match status" value="1"/>
</dbReference>
<feature type="transmembrane region" description="Helical" evidence="15">
    <location>
        <begin position="20"/>
        <end position="39"/>
    </location>
</feature>
<keyword evidence="8" id="KW-0547">Nucleotide-binding</keyword>
<feature type="domain" description="HAMP" evidence="17">
    <location>
        <begin position="191"/>
        <end position="246"/>
    </location>
</feature>
<dbReference type="Gene3D" id="1.10.8.500">
    <property type="entry name" value="HAMP domain in histidine kinase"/>
    <property type="match status" value="1"/>
</dbReference>
<keyword evidence="14" id="KW-0175">Coiled coil</keyword>
<keyword evidence="10" id="KW-0067">ATP-binding</keyword>
<dbReference type="PROSITE" id="PS50885">
    <property type="entry name" value="HAMP"/>
    <property type="match status" value="1"/>
</dbReference>
<dbReference type="PRINTS" id="PR00344">
    <property type="entry name" value="BCTRLSENSOR"/>
</dbReference>
<evidence type="ECO:0000256" key="10">
    <source>
        <dbReference type="ARBA" id="ARBA00022840"/>
    </source>
</evidence>
<evidence type="ECO:0000256" key="11">
    <source>
        <dbReference type="ARBA" id="ARBA00022989"/>
    </source>
</evidence>
<dbReference type="Pfam" id="PF02518">
    <property type="entry name" value="HATPase_c"/>
    <property type="match status" value="1"/>
</dbReference>
<dbReference type="GO" id="GO:0005524">
    <property type="term" value="F:ATP binding"/>
    <property type="evidence" value="ECO:0007669"/>
    <property type="project" value="UniProtKB-KW"/>
</dbReference>
<keyword evidence="12" id="KW-0902">Two-component regulatory system</keyword>
<evidence type="ECO:0000256" key="12">
    <source>
        <dbReference type="ARBA" id="ARBA00023012"/>
    </source>
</evidence>
<dbReference type="SUPFAM" id="SSF158472">
    <property type="entry name" value="HAMP domain-like"/>
    <property type="match status" value="1"/>
</dbReference>
<dbReference type="EMBL" id="NSIT01000019">
    <property type="protein sequence ID" value="PJE80394.1"/>
    <property type="molecule type" value="Genomic_DNA"/>
</dbReference>
<reference evidence="18" key="1">
    <citation type="journal article" date="2017" name="Appl. Environ. Microbiol.">
        <title>Molecular characterization of an Endozoicomonas-like organism causing infection in king scallop Pecten maximus L.</title>
        <authorList>
            <person name="Cano I."/>
            <person name="van Aerle R."/>
            <person name="Ross S."/>
            <person name="Verner-Jeffreys D.W."/>
            <person name="Paley R.K."/>
            <person name="Rimmer G."/>
            <person name="Ryder D."/>
            <person name="Hooper P."/>
            <person name="Stone D."/>
            <person name="Feist S.W."/>
        </authorList>
    </citation>
    <scope>NUCLEOTIDE SEQUENCE</scope>
</reference>
<dbReference type="Pfam" id="PF00672">
    <property type="entry name" value="HAMP"/>
    <property type="match status" value="1"/>
</dbReference>
<evidence type="ECO:0000256" key="5">
    <source>
        <dbReference type="ARBA" id="ARBA00022553"/>
    </source>
</evidence>
<dbReference type="EC" id="2.7.13.3" evidence="3"/>
<keyword evidence="11 15" id="KW-1133">Transmembrane helix</keyword>
<sequence>MSNKRFYVWPTHSVFWKIFLWFWLTIIILIATLIVSAALTSPATEYNIEQDELILELKKAAQKFQEQVISASKDEIAHDTESGFLHNSPNNEFFLFSSTGQLMSLNNYSPYILAAYRQLNHHTDPQIVLKKGVIMVGPQIVTVNNEPYQLYLVKRNAYTASQRIKHAIKRQWTFIFSALCTSFLLCLFLARSIIVPIREMQRYSKALAKGDFSVSVGTKITERKDEIGQLANDFENMTQQLESLIHSRDQLLRDVSHEFRSPLTRLQISLALARRKAPEAENEHARIEREAERLEILIRHVLSFYRIEHKAIHKTLCIIALDQLIKPLIEDGNFEALARDKSVRLVSCTKNAFIKGSREFMSSAIENIIRNAIRFAPVKTSVDVSLNIHHDDKKIIITVRDYGPGVPEEAIHSLFDPFFRVNETRGQENNGAGIGLAIAKRAVDYHNGNISVWNAHPGLSIAIELPLYEYS</sequence>
<dbReference type="InterPro" id="IPR003660">
    <property type="entry name" value="HAMP_dom"/>
</dbReference>
<evidence type="ECO:0000256" key="8">
    <source>
        <dbReference type="ARBA" id="ARBA00022741"/>
    </source>
</evidence>
<dbReference type="SMART" id="SM00304">
    <property type="entry name" value="HAMP"/>
    <property type="match status" value="1"/>
</dbReference>
<feature type="domain" description="Histidine kinase" evidence="16">
    <location>
        <begin position="254"/>
        <end position="469"/>
    </location>
</feature>
<dbReference type="GO" id="GO:0000155">
    <property type="term" value="F:phosphorelay sensor kinase activity"/>
    <property type="evidence" value="ECO:0007669"/>
    <property type="project" value="InterPro"/>
</dbReference>
<dbReference type="SMART" id="SM00388">
    <property type="entry name" value="HisKA"/>
    <property type="match status" value="1"/>
</dbReference>
<evidence type="ECO:0000256" key="2">
    <source>
        <dbReference type="ARBA" id="ARBA00004651"/>
    </source>
</evidence>
<keyword evidence="5" id="KW-0597">Phosphoprotein</keyword>
<keyword evidence="6 18" id="KW-0808">Transferase</keyword>
<keyword evidence="9 18" id="KW-0418">Kinase</keyword>
<evidence type="ECO:0000259" key="17">
    <source>
        <dbReference type="PROSITE" id="PS50885"/>
    </source>
</evidence>
<dbReference type="InterPro" id="IPR050398">
    <property type="entry name" value="HssS/ArlS-like"/>
</dbReference>
<dbReference type="Gene3D" id="3.30.565.10">
    <property type="entry name" value="Histidine kinase-like ATPase, C-terminal domain"/>
    <property type="match status" value="1"/>
</dbReference>
<evidence type="ECO:0000256" key="14">
    <source>
        <dbReference type="SAM" id="Coils"/>
    </source>
</evidence>
<gene>
    <name evidence="18" type="primary">cpxA</name>
    <name evidence="18" type="ORF">CI610_00626</name>
</gene>
<dbReference type="InterPro" id="IPR003661">
    <property type="entry name" value="HisK_dim/P_dom"/>
</dbReference>
<organism evidence="18">
    <name type="scientific">invertebrate metagenome</name>
    <dbReference type="NCBI Taxonomy" id="1711999"/>
    <lineage>
        <taxon>unclassified sequences</taxon>
        <taxon>metagenomes</taxon>
        <taxon>organismal metagenomes</taxon>
    </lineage>
</organism>
<evidence type="ECO:0000256" key="13">
    <source>
        <dbReference type="ARBA" id="ARBA00023136"/>
    </source>
</evidence>
<dbReference type="Gene3D" id="1.10.287.130">
    <property type="match status" value="1"/>
</dbReference>